<dbReference type="Proteomes" id="UP000650424">
    <property type="component" value="Unassembled WGS sequence"/>
</dbReference>
<sequence length="442" mass="48820">MFSIFAAPYAARPRVIRIAVAAGILTLSSFPALAADILLTLGQAQQLAVARSRQLIAQDLAVTASREMAVAAGQLPDPVLKAGIDNLPVSGPDRGSLTSDFMTMRRIGVMQELTGSDKRQLRAARYNRTANKSMAEKASAIAAIQRDTAIAWLDSYYAERMAAIVAEQANQAKLDIEAAESSYRAGRGSQADIFAARSALSMVDDRYSEIQRKIRSARIMLARWTGLATELPLAGEPSLGSIRLDLTALDKSLNHHPQIAVLTRQTEIAEVDAKLAEANKKSDWTVEVAFQRRGPAYSNMVSVGISLPFQWDQKNRQDRELSSKLAMVEQVKAERDETLRAHVAETRAMIEEWQNGLERSSRYERELIPLAKERTQATLGAYRGGKSNLPDVLAARRNEIDVRLQALQLQADTARLWAQLNFLFPADEQGMHLDHAMNKDKP</sequence>
<gene>
    <name evidence="1" type="ORF">H8L32_00015</name>
</gene>
<organism evidence="1 2">
    <name type="scientific">Undibacterium hunanense</name>
    <dbReference type="NCBI Taxonomy" id="2762292"/>
    <lineage>
        <taxon>Bacteria</taxon>
        <taxon>Pseudomonadati</taxon>
        <taxon>Pseudomonadota</taxon>
        <taxon>Betaproteobacteria</taxon>
        <taxon>Burkholderiales</taxon>
        <taxon>Oxalobacteraceae</taxon>
        <taxon>Undibacterium</taxon>
    </lineage>
</organism>
<dbReference type="PANTHER" id="PTHR30203:SF24">
    <property type="entry name" value="BLR4935 PROTEIN"/>
    <property type="match status" value="1"/>
</dbReference>
<name>A0ABR6ZJ02_9BURK</name>
<accession>A0ABR6ZJ02</accession>
<dbReference type="PANTHER" id="PTHR30203">
    <property type="entry name" value="OUTER MEMBRANE CATION EFFLUX PROTEIN"/>
    <property type="match status" value="1"/>
</dbReference>
<dbReference type="InterPro" id="IPR010131">
    <property type="entry name" value="MdtP/NodT-like"/>
</dbReference>
<evidence type="ECO:0000313" key="2">
    <source>
        <dbReference type="Proteomes" id="UP000650424"/>
    </source>
</evidence>
<dbReference type="RefSeq" id="WP_186945127.1">
    <property type="nucleotide sequence ID" value="NZ_JACOGF010000001.1"/>
</dbReference>
<reference evidence="1 2" key="1">
    <citation type="submission" date="2020-08" db="EMBL/GenBank/DDBJ databases">
        <title>Novel species isolated from subtropical streams in China.</title>
        <authorList>
            <person name="Lu H."/>
        </authorList>
    </citation>
    <scope>NUCLEOTIDE SEQUENCE [LARGE SCALE GENOMIC DNA]</scope>
    <source>
        <strain evidence="1 2">CY18W</strain>
    </source>
</reference>
<dbReference type="Gene3D" id="1.20.1600.10">
    <property type="entry name" value="Outer membrane efflux proteins (OEP)"/>
    <property type="match status" value="1"/>
</dbReference>
<proteinExistence type="predicted"/>
<protein>
    <submittedName>
        <fullName evidence="1">TolC family protein</fullName>
    </submittedName>
</protein>
<keyword evidence="2" id="KW-1185">Reference proteome</keyword>
<dbReference type="SUPFAM" id="SSF56954">
    <property type="entry name" value="Outer membrane efflux proteins (OEP)"/>
    <property type="match status" value="1"/>
</dbReference>
<evidence type="ECO:0000313" key="1">
    <source>
        <dbReference type="EMBL" id="MBC3915853.1"/>
    </source>
</evidence>
<comment type="caution">
    <text evidence="1">The sequence shown here is derived from an EMBL/GenBank/DDBJ whole genome shotgun (WGS) entry which is preliminary data.</text>
</comment>
<dbReference type="EMBL" id="JACOGF010000001">
    <property type="protein sequence ID" value="MBC3915853.1"/>
    <property type="molecule type" value="Genomic_DNA"/>
</dbReference>